<proteinExistence type="predicted"/>
<keyword evidence="3" id="KW-1185">Reference proteome</keyword>
<gene>
    <name evidence="2" type="ORF">NA57DRAFT_81794</name>
</gene>
<evidence type="ECO:0000313" key="3">
    <source>
        <dbReference type="Proteomes" id="UP000799772"/>
    </source>
</evidence>
<dbReference type="EMBL" id="ML978140">
    <property type="protein sequence ID" value="KAF2093115.1"/>
    <property type="molecule type" value="Genomic_DNA"/>
</dbReference>
<sequence>MYLSVSPKSSPASPTLSIGFPSSMESIRSTTSHSAPSASKGSACAYPSWPTAESLRPFGSFATIPSSFISDAELFGDDEFGYDGEEVHAPYLEQPPPPPRQYAMPTQMAMPLLPIFAAPVKTEKKRRKSSRKQSNRAKPMTPISESPETPEFTNDTQRYHTHDTHCPSRQFNVNDFTSPHCIALHSRYTLLSLVDKGEVGTKFHAISYLEGATFLAPSSRTTERLSPSARKLHHLCSEPRDGNHGDLSLIFVWRSAALAVDVPHHGPRQQSQCTHGSPTGGAQPLGVEIANSSFSGPLSRPASHNHSHELALGLENLVAILKPYAHRIGMVSIRDAQAVRGRFEGLEAKESTGGYQDGLALFKRQMLMSGLFGRQSRVSDDRGWSVKVGAWID</sequence>
<comment type="caution">
    <text evidence="2">The sequence shown here is derived from an EMBL/GenBank/DDBJ whole genome shotgun (WGS) entry which is preliminary data.</text>
</comment>
<evidence type="ECO:0000313" key="2">
    <source>
        <dbReference type="EMBL" id="KAF2093115.1"/>
    </source>
</evidence>
<feature type="compositionally biased region" description="Polar residues" evidence="1">
    <location>
        <begin position="268"/>
        <end position="277"/>
    </location>
</feature>
<feature type="compositionally biased region" description="Basic residues" evidence="1">
    <location>
        <begin position="123"/>
        <end position="135"/>
    </location>
</feature>
<feature type="region of interest" description="Disordered" evidence="1">
    <location>
        <begin position="121"/>
        <end position="163"/>
    </location>
</feature>
<feature type="region of interest" description="Disordered" evidence="1">
    <location>
        <begin position="1"/>
        <end position="43"/>
    </location>
</feature>
<feature type="compositionally biased region" description="Polar residues" evidence="1">
    <location>
        <begin position="143"/>
        <end position="156"/>
    </location>
</feature>
<feature type="compositionally biased region" description="Polar residues" evidence="1">
    <location>
        <begin position="1"/>
        <end position="16"/>
    </location>
</feature>
<dbReference type="Proteomes" id="UP000799772">
    <property type="component" value="Unassembled WGS sequence"/>
</dbReference>
<accession>A0A9P4M178</accession>
<evidence type="ECO:0000256" key="1">
    <source>
        <dbReference type="SAM" id="MobiDB-lite"/>
    </source>
</evidence>
<reference evidence="2" key="1">
    <citation type="journal article" date="2020" name="Stud. Mycol.">
        <title>101 Dothideomycetes genomes: a test case for predicting lifestyles and emergence of pathogens.</title>
        <authorList>
            <person name="Haridas S."/>
            <person name="Albert R."/>
            <person name="Binder M."/>
            <person name="Bloem J."/>
            <person name="Labutti K."/>
            <person name="Salamov A."/>
            <person name="Andreopoulos B."/>
            <person name="Baker S."/>
            <person name="Barry K."/>
            <person name="Bills G."/>
            <person name="Bluhm B."/>
            <person name="Cannon C."/>
            <person name="Castanera R."/>
            <person name="Culley D."/>
            <person name="Daum C."/>
            <person name="Ezra D."/>
            <person name="Gonzalez J."/>
            <person name="Henrissat B."/>
            <person name="Kuo A."/>
            <person name="Liang C."/>
            <person name="Lipzen A."/>
            <person name="Lutzoni F."/>
            <person name="Magnuson J."/>
            <person name="Mondo S."/>
            <person name="Nolan M."/>
            <person name="Ohm R."/>
            <person name="Pangilinan J."/>
            <person name="Park H.-J."/>
            <person name="Ramirez L."/>
            <person name="Alfaro M."/>
            <person name="Sun H."/>
            <person name="Tritt A."/>
            <person name="Yoshinaga Y."/>
            <person name="Zwiers L.-H."/>
            <person name="Turgeon B."/>
            <person name="Goodwin S."/>
            <person name="Spatafora J."/>
            <person name="Crous P."/>
            <person name="Grigoriev I."/>
        </authorList>
    </citation>
    <scope>NUCLEOTIDE SEQUENCE</scope>
    <source>
        <strain evidence="2">CBS 133067</strain>
    </source>
</reference>
<protein>
    <submittedName>
        <fullName evidence="2">Uncharacterized protein</fullName>
    </submittedName>
</protein>
<dbReference type="OrthoDB" id="5294241at2759"/>
<feature type="compositionally biased region" description="Polar residues" evidence="1">
    <location>
        <begin position="23"/>
        <end position="40"/>
    </location>
</feature>
<organism evidence="2 3">
    <name type="scientific">Rhizodiscina lignyota</name>
    <dbReference type="NCBI Taxonomy" id="1504668"/>
    <lineage>
        <taxon>Eukaryota</taxon>
        <taxon>Fungi</taxon>
        <taxon>Dikarya</taxon>
        <taxon>Ascomycota</taxon>
        <taxon>Pezizomycotina</taxon>
        <taxon>Dothideomycetes</taxon>
        <taxon>Pleosporomycetidae</taxon>
        <taxon>Aulographales</taxon>
        <taxon>Rhizodiscinaceae</taxon>
        <taxon>Rhizodiscina</taxon>
    </lineage>
</organism>
<feature type="region of interest" description="Disordered" evidence="1">
    <location>
        <begin position="264"/>
        <end position="286"/>
    </location>
</feature>
<dbReference type="AlphaFoldDB" id="A0A9P4M178"/>
<name>A0A9P4M178_9PEZI</name>